<proteinExistence type="predicted"/>
<dbReference type="Proteomes" id="UP000284684">
    <property type="component" value="Unassembled WGS sequence"/>
</dbReference>
<comment type="caution">
    <text evidence="1">The sequence shown here is derived from an EMBL/GenBank/DDBJ whole genome shotgun (WGS) entry which is preliminary data.</text>
</comment>
<accession>A0A423GK53</accession>
<name>A0A423GK53_9PSED</name>
<dbReference type="AlphaFoldDB" id="A0A423GK53"/>
<reference evidence="1 2" key="1">
    <citation type="submission" date="2016-10" db="EMBL/GenBank/DDBJ databases">
        <title>Comparative genome analysis of multiple Pseudomonas spp. focuses on biocontrol and plant growth promoting traits.</title>
        <authorList>
            <person name="Tao X.-Y."/>
            <person name="Taylor C.G."/>
        </authorList>
    </citation>
    <scope>NUCLEOTIDE SEQUENCE [LARGE SCALE GENOMIC DNA]</scope>
    <source>
        <strain evidence="1 2">37D10</strain>
    </source>
</reference>
<evidence type="ECO:0000313" key="2">
    <source>
        <dbReference type="Proteomes" id="UP000284684"/>
    </source>
</evidence>
<organism evidence="1 2">
    <name type="scientific">Pseudomonas brassicacearum</name>
    <dbReference type="NCBI Taxonomy" id="930166"/>
    <lineage>
        <taxon>Bacteria</taxon>
        <taxon>Pseudomonadati</taxon>
        <taxon>Pseudomonadota</taxon>
        <taxon>Gammaproteobacteria</taxon>
        <taxon>Pseudomonadales</taxon>
        <taxon>Pseudomonadaceae</taxon>
        <taxon>Pseudomonas</taxon>
    </lineage>
</organism>
<evidence type="ECO:0000313" key="1">
    <source>
        <dbReference type="EMBL" id="ROM90786.1"/>
    </source>
</evidence>
<evidence type="ECO:0008006" key="3">
    <source>
        <dbReference type="Google" id="ProtNLM"/>
    </source>
</evidence>
<dbReference type="EMBL" id="MOBI01000029">
    <property type="protein sequence ID" value="ROM90786.1"/>
    <property type="molecule type" value="Genomic_DNA"/>
</dbReference>
<gene>
    <name evidence="1" type="ORF">BK658_25720</name>
</gene>
<protein>
    <recommendedName>
        <fullName evidence="3">Large polyvalent protein-associated domain-containing protein</fullName>
    </recommendedName>
</protein>
<sequence length="293" mass="33344">MRMAVISSRHEFVASEQELLGLIDEELKDSGFNELVVMAGHFMLFYDERTQKLVPGIFQEHNDNVLKERIKQRVGIFPKYTWDISLDIAKKYRESVGDVKFLMLINDWQYVPETGSASEHRTKFYDGFTRLPNTYRESLEIQGVFTEDDVLPSRKHGLAFPETWLKYRFQKSAAKLVKQGKLEKRVLEDRPSQSEISFLDESGNYRTLISCGITGCAGEVTEMISEVYKAGKRLMLIFAPGECHAPVKSGIEIALSLYGLEGMKIIVADPGGSGELTPEEIYNKMVNFSVFRS</sequence>